<dbReference type="CDD" id="cd00086">
    <property type="entry name" value="homeodomain"/>
    <property type="match status" value="1"/>
</dbReference>
<dbReference type="Pfam" id="PF16878">
    <property type="entry name" value="SIX1_SD"/>
    <property type="match status" value="1"/>
</dbReference>
<comment type="subcellular location">
    <subcellularLocation>
        <location evidence="1 5 6">Nucleus</location>
    </subcellularLocation>
</comment>
<protein>
    <recommendedName>
        <fullName evidence="7">Homeobox domain-containing protein</fullName>
    </recommendedName>
</protein>
<dbReference type="PANTHER" id="PTHR10390:SF44">
    <property type="entry name" value="SIX HOMEOBOX 4"/>
    <property type="match status" value="1"/>
</dbReference>
<dbReference type="GO" id="GO:0005667">
    <property type="term" value="C:transcription regulator complex"/>
    <property type="evidence" value="ECO:0007669"/>
    <property type="project" value="TreeGrafter"/>
</dbReference>
<reference evidence="8" key="1">
    <citation type="submission" date="2020-09" db="EMBL/GenBank/DDBJ databases">
        <authorList>
            <person name="Kikuchi T."/>
        </authorList>
    </citation>
    <scope>NUCLEOTIDE SEQUENCE</scope>
    <source>
        <strain evidence="8">SH1</strain>
    </source>
</reference>
<dbReference type="Gene3D" id="1.10.10.60">
    <property type="entry name" value="Homeodomain-like"/>
    <property type="match status" value="1"/>
</dbReference>
<evidence type="ECO:0000256" key="3">
    <source>
        <dbReference type="ARBA" id="ARBA00023155"/>
    </source>
</evidence>
<sequence length="246" mass="29482">MDASFPDIFDFNNNIHDLHDGYSDNKNFYCNSKADYCNSLFSQILNLDQIACICRSLYYTKDGDKLVDLFFKQDPYLLRLQSQSDMVQLAFFYSLYHSQQYDELFRSLETIKVDEKYYGHFTNLWYEGHYAQEQTKKPKALGPVEKYRLRKKFKPPLTISDGEEQIYSFTTRQRKILKDFYNKNKYPKPEDKQQIAQMTKLKPQQIANWFKNRRQRDKPPSEQQINMNMVPFQPLDPSFYIGQTLH</sequence>
<accession>A0A811L530</accession>
<gene>
    <name evidence="8" type="ORF">BOKJ2_LOCUS10998</name>
</gene>
<dbReference type="InterPro" id="IPR001356">
    <property type="entry name" value="HD"/>
</dbReference>
<name>A0A811L530_9BILA</name>
<feature type="DNA-binding region" description="Homeobox" evidence="5">
    <location>
        <begin position="162"/>
        <end position="221"/>
    </location>
</feature>
<dbReference type="GO" id="GO:0000981">
    <property type="term" value="F:DNA-binding transcription factor activity, RNA polymerase II-specific"/>
    <property type="evidence" value="ECO:0007669"/>
    <property type="project" value="InterPro"/>
</dbReference>
<keyword evidence="9" id="KW-1185">Reference proteome</keyword>
<dbReference type="EMBL" id="CAJFCW020000005">
    <property type="protein sequence ID" value="CAG9119781.1"/>
    <property type="molecule type" value="Genomic_DNA"/>
</dbReference>
<feature type="domain" description="Homeobox" evidence="7">
    <location>
        <begin position="160"/>
        <end position="220"/>
    </location>
</feature>
<evidence type="ECO:0000313" key="9">
    <source>
        <dbReference type="Proteomes" id="UP000614601"/>
    </source>
</evidence>
<evidence type="ECO:0000256" key="2">
    <source>
        <dbReference type="ARBA" id="ARBA00023125"/>
    </source>
</evidence>
<dbReference type="PANTHER" id="PTHR10390">
    <property type="entry name" value="HOMEOBOX PROTEIN SIX"/>
    <property type="match status" value="1"/>
</dbReference>
<dbReference type="OrthoDB" id="3501850at2759"/>
<dbReference type="SMART" id="SM00389">
    <property type="entry name" value="HOX"/>
    <property type="match status" value="1"/>
</dbReference>
<dbReference type="InterPro" id="IPR031701">
    <property type="entry name" value="SIX1_SD"/>
</dbReference>
<dbReference type="InterPro" id="IPR009057">
    <property type="entry name" value="Homeodomain-like_sf"/>
</dbReference>
<comment type="caution">
    <text evidence="8">The sequence shown here is derived from an EMBL/GenBank/DDBJ whole genome shotgun (WGS) entry which is preliminary data.</text>
</comment>
<keyword evidence="3 5" id="KW-0371">Homeobox</keyword>
<evidence type="ECO:0000256" key="4">
    <source>
        <dbReference type="ARBA" id="ARBA00023242"/>
    </source>
</evidence>
<keyword evidence="2 5" id="KW-0238">DNA-binding</keyword>
<dbReference type="GO" id="GO:0005634">
    <property type="term" value="C:nucleus"/>
    <property type="evidence" value="ECO:0007669"/>
    <property type="project" value="UniProtKB-SubCell"/>
</dbReference>
<evidence type="ECO:0000313" key="8">
    <source>
        <dbReference type="EMBL" id="CAD5224276.1"/>
    </source>
</evidence>
<dbReference type="SUPFAM" id="SSF46689">
    <property type="entry name" value="Homeodomain-like"/>
    <property type="match status" value="1"/>
</dbReference>
<evidence type="ECO:0000256" key="6">
    <source>
        <dbReference type="RuleBase" id="RU000682"/>
    </source>
</evidence>
<dbReference type="AlphaFoldDB" id="A0A811L530"/>
<dbReference type="PROSITE" id="PS00027">
    <property type="entry name" value="HOMEOBOX_1"/>
    <property type="match status" value="1"/>
</dbReference>
<proteinExistence type="predicted"/>
<dbReference type="Proteomes" id="UP000614601">
    <property type="component" value="Unassembled WGS sequence"/>
</dbReference>
<dbReference type="InterPro" id="IPR017970">
    <property type="entry name" value="Homeobox_CS"/>
</dbReference>
<dbReference type="PROSITE" id="PS50071">
    <property type="entry name" value="HOMEOBOX_2"/>
    <property type="match status" value="1"/>
</dbReference>
<dbReference type="EMBL" id="CAJFDH010000005">
    <property type="protein sequence ID" value="CAD5224276.1"/>
    <property type="molecule type" value="Genomic_DNA"/>
</dbReference>
<evidence type="ECO:0000256" key="1">
    <source>
        <dbReference type="ARBA" id="ARBA00004123"/>
    </source>
</evidence>
<keyword evidence="4 5" id="KW-0539">Nucleus</keyword>
<dbReference type="GO" id="GO:0000978">
    <property type="term" value="F:RNA polymerase II cis-regulatory region sequence-specific DNA binding"/>
    <property type="evidence" value="ECO:0007669"/>
    <property type="project" value="TreeGrafter"/>
</dbReference>
<evidence type="ECO:0000259" key="7">
    <source>
        <dbReference type="PROSITE" id="PS50071"/>
    </source>
</evidence>
<dbReference type="Proteomes" id="UP000783686">
    <property type="component" value="Unassembled WGS sequence"/>
</dbReference>
<organism evidence="8 9">
    <name type="scientific">Bursaphelenchus okinawaensis</name>
    <dbReference type="NCBI Taxonomy" id="465554"/>
    <lineage>
        <taxon>Eukaryota</taxon>
        <taxon>Metazoa</taxon>
        <taxon>Ecdysozoa</taxon>
        <taxon>Nematoda</taxon>
        <taxon>Chromadorea</taxon>
        <taxon>Rhabditida</taxon>
        <taxon>Tylenchina</taxon>
        <taxon>Tylenchomorpha</taxon>
        <taxon>Aphelenchoidea</taxon>
        <taxon>Aphelenchoididae</taxon>
        <taxon>Bursaphelenchus</taxon>
    </lineage>
</organism>
<evidence type="ECO:0000256" key="5">
    <source>
        <dbReference type="PROSITE-ProRule" id="PRU00108"/>
    </source>
</evidence>
<dbReference type="Pfam" id="PF00046">
    <property type="entry name" value="Homeodomain"/>
    <property type="match status" value="1"/>
</dbReference>